<keyword evidence="8 14" id="KW-1133">Transmembrane helix</keyword>
<evidence type="ECO:0000256" key="10">
    <source>
        <dbReference type="ARBA" id="ARBA00023136"/>
    </source>
</evidence>
<keyword evidence="16" id="KW-0175">Coiled coil</keyword>
<dbReference type="Gene3D" id="1.20.5.620">
    <property type="entry name" value="F1F0 ATP synthase subunit B, membrane domain"/>
    <property type="match status" value="1"/>
</dbReference>
<name>A0A179B1J6_9ACTO</name>
<evidence type="ECO:0000256" key="13">
    <source>
        <dbReference type="ARBA" id="ARBA00025830"/>
    </source>
</evidence>
<keyword evidence="6 14" id="KW-0812">Transmembrane</keyword>
<dbReference type="InterPro" id="IPR028987">
    <property type="entry name" value="ATP_synth_B-like_membr_sf"/>
</dbReference>
<evidence type="ECO:0000256" key="1">
    <source>
        <dbReference type="ARBA" id="ARBA00004162"/>
    </source>
</evidence>
<evidence type="ECO:0000256" key="16">
    <source>
        <dbReference type="SAM" id="Coils"/>
    </source>
</evidence>
<protein>
    <recommendedName>
        <fullName evidence="14">ATP synthase subunit b</fullName>
    </recommendedName>
    <alternativeName>
        <fullName evidence="14">ATP synthase F(0) sector subunit b</fullName>
    </alternativeName>
    <alternativeName>
        <fullName evidence="14">ATPase subunit I</fullName>
    </alternativeName>
    <alternativeName>
        <fullName evidence="14">F-type ATPase subunit b</fullName>
        <shortName evidence="14">F-ATPase subunit b</shortName>
    </alternativeName>
</protein>
<evidence type="ECO:0000256" key="15">
    <source>
        <dbReference type="RuleBase" id="RU003848"/>
    </source>
</evidence>
<dbReference type="HAMAP" id="MF_01398">
    <property type="entry name" value="ATP_synth_b_bprime"/>
    <property type="match status" value="1"/>
</dbReference>
<feature type="coiled-coil region" evidence="16">
    <location>
        <begin position="43"/>
        <end position="88"/>
    </location>
</feature>
<dbReference type="NCBIfam" id="TIGR01144">
    <property type="entry name" value="ATP_synt_b"/>
    <property type="match status" value="1"/>
</dbReference>
<dbReference type="AlphaFoldDB" id="A0A179B1J6"/>
<dbReference type="GO" id="GO:0045259">
    <property type="term" value="C:proton-transporting ATP synthase complex"/>
    <property type="evidence" value="ECO:0007669"/>
    <property type="project" value="UniProtKB-KW"/>
</dbReference>
<evidence type="ECO:0000256" key="8">
    <source>
        <dbReference type="ARBA" id="ARBA00022989"/>
    </source>
</evidence>
<evidence type="ECO:0000256" key="5">
    <source>
        <dbReference type="ARBA" id="ARBA00022547"/>
    </source>
</evidence>
<evidence type="ECO:0000256" key="7">
    <source>
        <dbReference type="ARBA" id="ARBA00022781"/>
    </source>
</evidence>
<dbReference type="PANTHER" id="PTHR33445">
    <property type="entry name" value="ATP SYNTHASE SUBUNIT B', CHLOROPLASTIC"/>
    <property type="match status" value="1"/>
</dbReference>
<evidence type="ECO:0000313" key="17">
    <source>
        <dbReference type="EMBL" id="OAP85586.1"/>
    </source>
</evidence>
<comment type="function">
    <text evidence="12 14">F(1)F(0) ATP synthase produces ATP from ADP in the presence of a proton or sodium gradient. F-type ATPases consist of two structural domains, F(1) containing the extramembraneous catalytic core and F(0) containing the membrane proton channel, linked together by a central stalk and a peripheral stalk. During catalysis, ATP synthesis in the catalytic domain of F(1) is coupled via a rotary mechanism of the central stalk subunits to proton translocation.</text>
</comment>
<dbReference type="GO" id="GO:0005886">
    <property type="term" value="C:plasma membrane"/>
    <property type="evidence" value="ECO:0007669"/>
    <property type="project" value="UniProtKB-SubCell"/>
</dbReference>
<keyword evidence="18" id="KW-1185">Reference proteome</keyword>
<organism evidence="17 18">
    <name type="scientific">Peptidiphaga gingivicola</name>
    <dbReference type="NCBI Taxonomy" id="2741497"/>
    <lineage>
        <taxon>Bacteria</taxon>
        <taxon>Bacillati</taxon>
        <taxon>Actinomycetota</taxon>
        <taxon>Actinomycetes</taxon>
        <taxon>Actinomycetales</taxon>
        <taxon>Actinomycetaceae</taxon>
        <taxon>Peptidiphaga</taxon>
    </lineage>
</organism>
<evidence type="ECO:0000256" key="2">
    <source>
        <dbReference type="ARBA" id="ARBA00005513"/>
    </source>
</evidence>
<dbReference type="Proteomes" id="UP000078368">
    <property type="component" value="Unassembled WGS sequence"/>
</dbReference>
<dbReference type="STRING" id="1823756.A4H34_08275"/>
<evidence type="ECO:0000256" key="9">
    <source>
        <dbReference type="ARBA" id="ARBA00023065"/>
    </source>
</evidence>
<dbReference type="Pfam" id="PF00430">
    <property type="entry name" value="ATP-synt_B"/>
    <property type="match status" value="1"/>
</dbReference>
<dbReference type="SUPFAM" id="SSF81573">
    <property type="entry name" value="F1F0 ATP synthase subunit B, membrane domain"/>
    <property type="match status" value="1"/>
</dbReference>
<keyword evidence="10 14" id="KW-0472">Membrane</keyword>
<evidence type="ECO:0000256" key="3">
    <source>
        <dbReference type="ARBA" id="ARBA00022448"/>
    </source>
</evidence>
<dbReference type="OrthoDB" id="5243563at2"/>
<comment type="similarity">
    <text evidence="2 14 15">Belongs to the ATPase B chain family.</text>
</comment>
<dbReference type="GO" id="GO:0046961">
    <property type="term" value="F:proton-transporting ATPase activity, rotational mechanism"/>
    <property type="evidence" value="ECO:0007669"/>
    <property type="project" value="TreeGrafter"/>
</dbReference>
<keyword evidence="9 14" id="KW-0406">Ion transport</keyword>
<dbReference type="CDD" id="cd06503">
    <property type="entry name" value="ATP-synt_Fo_b"/>
    <property type="match status" value="1"/>
</dbReference>
<evidence type="ECO:0000256" key="12">
    <source>
        <dbReference type="ARBA" id="ARBA00025198"/>
    </source>
</evidence>
<dbReference type="RefSeq" id="WP_009200113.1">
    <property type="nucleotide sequence ID" value="NZ_LVZK01000002.1"/>
</dbReference>
<dbReference type="PANTHER" id="PTHR33445:SF1">
    <property type="entry name" value="ATP SYNTHASE SUBUNIT B"/>
    <property type="match status" value="1"/>
</dbReference>
<dbReference type="GO" id="GO:0046933">
    <property type="term" value="F:proton-transporting ATP synthase activity, rotational mechanism"/>
    <property type="evidence" value="ECO:0007669"/>
    <property type="project" value="UniProtKB-UniRule"/>
</dbReference>
<evidence type="ECO:0000256" key="4">
    <source>
        <dbReference type="ARBA" id="ARBA00022475"/>
    </source>
</evidence>
<proteinExistence type="inferred from homology"/>
<evidence type="ECO:0000313" key="18">
    <source>
        <dbReference type="Proteomes" id="UP000078368"/>
    </source>
</evidence>
<keyword evidence="5 14" id="KW-0138">CF(0)</keyword>
<keyword evidence="4 14" id="KW-1003">Cell membrane</keyword>
<dbReference type="EMBL" id="LVZK01000002">
    <property type="protein sequence ID" value="OAP85586.1"/>
    <property type="molecule type" value="Genomic_DNA"/>
</dbReference>
<keyword evidence="3 14" id="KW-0813">Transport</keyword>
<keyword evidence="11 14" id="KW-0066">ATP synthesis</keyword>
<comment type="subunit">
    <text evidence="13 14">F-type ATPases have 2 components, F(1) - the catalytic core - and F(0) - the membrane proton channel. F(1) has five subunits: alpha(3), beta(3), gamma(1), delta(1), epsilon(1). F(0) has three main subunits: a(1), b(2) and c(10-14). The alpha and beta chains form an alternating ring which encloses part of the gamma chain. F(1) is attached to F(0) by a central stalk formed by the gamma and epsilon chains, while a peripheral stalk is formed by the delta and b chains.</text>
</comment>
<evidence type="ECO:0000256" key="11">
    <source>
        <dbReference type="ARBA" id="ARBA00023310"/>
    </source>
</evidence>
<reference evidence="17 18" key="1">
    <citation type="submission" date="2016-04" db="EMBL/GenBank/DDBJ databases">
        <title>Peptidophaga gingivicola gen. nov., sp. nov., isolated from human subgingival plaque.</title>
        <authorList>
            <person name="Beall C.J."/>
            <person name="Mokrzan E.M."/>
            <person name="Griffen A.L."/>
            <person name="Leys E.J."/>
        </authorList>
    </citation>
    <scope>NUCLEOTIDE SEQUENCE [LARGE SCALE GENOMIC DNA]</scope>
    <source>
        <strain evidence="17 18">BA112</strain>
    </source>
</reference>
<comment type="subcellular location">
    <subcellularLocation>
        <location evidence="1 14">Cell membrane</location>
        <topology evidence="1 14">Single-pass membrane protein</topology>
    </subcellularLocation>
</comment>
<comment type="caution">
    <text evidence="17">The sequence shown here is derived from an EMBL/GenBank/DDBJ whole genome shotgun (WGS) entry which is preliminary data.</text>
</comment>
<feature type="transmembrane region" description="Helical" evidence="14">
    <location>
        <begin position="17"/>
        <end position="36"/>
    </location>
</feature>
<dbReference type="InterPro" id="IPR005864">
    <property type="entry name" value="ATP_synth_F0_bsu_bac"/>
</dbReference>
<dbReference type="InterPro" id="IPR002146">
    <property type="entry name" value="ATP_synth_b/b'su_bac/chlpt"/>
</dbReference>
<gene>
    <name evidence="14" type="primary">atpF</name>
    <name evidence="17" type="ORF">A4H34_08275</name>
</gene>
<evidence type="ECO:0000256" key="6">
    <source>
        <dbReference type="ARBA" id="ARBA00022692"/>
    </source>
</evidence>
<comment type="function">
    <text evidence="14">Component of the F(0) channel, it forms part of the peripheral stalk, linking F(1) to F(0).</text>
</comment>
<dbReference type="InterPro" id="IPR050059">
    <property type="entry name" value="ATP_synthase_B_chain"/>
</dbReference>
<evidence type="ECO:0000256" key="14">
    <source>
        <dbReference type="HAMAP-Rule" id="MF_01398"/>
    </source>
</evidence>
<sequence length="182" mass="19735">MTTASEHSLILPATADLVWGTVSFVIVALAIFKFAWPTFMRLLDERTQKIDEGLNQAERAREETARERAALADEVNEARREAAQIRETAQSNAAAIVEDAKKNASVEAKRVADAAQRQIDADAKLARTQLRRDVGSLAAELAGRIVGEQALDPKVSSAVVDSFLDELEADVSAPAGPRPKEK</sequence>
<keyword evidence="7 14" id="KW-0375">Hydrogen ion transport</keyword>
<accession>A0A179B1J6</accession>